<keyword evidence="2" id="KW-1185">Reference proteome</keyword>
<dbReference type="AlphaFoldDB" id="A0AAD6VNT3"/>
<protein>
    <submittedName>
        <fullName evidence="1">Uncharacterized protein</fullName>
    </submittedName>
</protein>
<name>A0AAD6VNT3_9AGAR</name>
<evidence type="ECO:0000313" key="2">
    <source>
        <dbReference type="Proteomes" id="UP001219525"/>
    </source>
</evidence>
<organism evidence="1 2">
    <name type="scientific">Mycena pura</name>
    <dbReference type="NCBI Taxonomy" id="153505"/>
    <lineage>
        <taxon>Eukaryota</taxon>
        <taxon>Fungi</taxon>
        <taxon>Dikarya</taxon>
        <taxon>Basidiomycota</taxon>
        <taxon>Agaricomycotina</taxon>
        <taxon>Agaricomycetes</taxon>
        <taxon>Agaricomycetidae</taxon>
        <taxon>Agaricales</taxon>
        <taxon>Marasmiineae</taxon>
        <taxon>Mycenaceae</taxon>
        <taxon>Mycena</taxon>
    </lineage>
</organism>
<accession>A0AAD6VNT3</accession>
<comment type="caution">
    <text evidence="1">The sequence shown here is derived from an EMBL/GenBank/DDBJ whole genome shotgun (WGS) entry which is preliminary data.</text>
</comment>
<proteinExistence type="predicted"/>
<gene>
    <name evidence="1" type="ORF">GGX14DRAFT_390271</name>
</gene>
<dbReference type="Proteomes" id="UP001219525">
    <property type="component" value="Unassembled WGS sequence"/>
</dbReference>
<dbReference type="EMBL" id="JARJCW010000012">
    <property type="protein sequence ID" value="KAJ7218500.1"/>
    <property type="molecule type" value="Genomic_DNA"/>
</dbReference>
<evidence type="ECO:0000313" key="1">
    <source>
        <dbReference type="EMBL" id="KAJ7218500.1"/>
    </source>
</evidence>
<reference evidence="1" key="1">
    <citation type="submission" date="2023-03" db="EMBL/GenBank/DDBJ databases">
        <title>Massive genome expansion in bonnet fungi (Mycena s.s.) driven by repeated elements and novel gene families across ecological guilds.</title>
        <authorList>
            <consortium name="Lawrence Berkeley National Laboratory"/>
            <person name="Harder C.B."/>
            <person name="Miyauchi S."/>
            <person name="Viragh M."/>
            <person name="Kuo A."/>
            <person name="Thoen E."/>
            <person name="Andreopoulos B."/>
            <person name="Lu D."/>
            <person name="Skrede I."/>
            <person name="Drula E."/>
            <person name="Henrissat B."/>
            <person name="Morin E."/>
            <person name="Kohler A."/>
            <person name="Barry K."/>
            <person name="LaButti K."/>
            <person name="Morin E."/>
            <person name="Salamov A."/>
            <person name="Lipzen A."/>
            <person name="Mereny Z."/>
            <person name="Hegedus B."/>
            <person name="Baldrian P."/>
            <person name="Stursova M."/>
            <person name="Weitz H."/>
            <person name="Taylor A."/>
            <person name="Grigoriev I.V."/>
            <person name="Nagy L.G."/>
            <person name="Martin F."/>
            <person name="Kauserud H."/>
        </authorList>
    </citation>
    <scope>NUCLEOTIDE SEQUENCE</scope>
    <source>
        <strain evidence="1">9144</strain>
    </source>
</reference>
<sequence>MEEYATGVCERRPGADLASCVVSHLQQAFRSPNSAPTPVALAHLAGVFYLLRDVFDSDIGFRESLLAQGIVATLTTICRSLSLNTSTVVTGDLNAMLQCLIRCFTYTSRTPWIAESIGAGLLSLLFACGPVKSSGVQEELLRVLEWELPAFAVYYSVLSELRRAFGKVETLDPSSYFSKDIRPHWQRFAALVEGRLQVVEEYKTGALTALRYCDNLEALNYNRKDLSFFRALVNHDYTLRQHEIAVDLLRGIHAKAGGVPCTAFDYTQGECKVSTRRLWDADYRREWSRGRVQFHAAEVVHGPEKHTLGLPLRSERKGLLCGLRDIAESMPPNCLRHTKLILLLQTFGQNDAADRSISGGNWGRTETW</sequence>